<dbReference type="Pfam" id="PF13447">
    <property type="entry name" value="Multi-haem_cyto"/>
    <property type="match status" value="2"/>
</dbReference>
<sequence>MNRKRIYLLLPVFALLVFSFGSVSFAKGVDEKDLKAESKVTLTAEIKEESGKKISKVAKADVKKATKKATVSAKEESKANKPVDIPEGTLTRAMQERAMNYYNIIYPSEKARALWDDNVGMEKGMGAWQDFYKPIPLQMYWFPRRHYIRPEGEYYDQLLKKYKPGDCVECHERVTPGWVNDWRASTHANPKKNSYFAQKTKQIEQLLGREINEVSCSECHGKDHSELRMPTPDICGKCHPEQVIEYMEEQKYGRPNHVDSNIANFIVPWYAENARQGYLASMFGCDYCHSTTDKCDSCHTRHKFSAAEARRPEACMSCHMGYDHPDAESYRESKMGVIYHLEGEHWDWEKPLEQVVPGKDYRAPTCQFCHMYQSEGKFTHTTASKAIWRMGTIPPKGVEYKSSLKDYPYGVNLPPLNAKLDIYTPENKKKREKWIEMCSNCHSPRFARIYLENMDMLMFEMWKLTDRAHLIMDKVAAADAFDPPVSERGIYPMGDVIADALGPKLLGDAIYNAFKTTGGKLPVYGPILGVYGVFMAGENNPSVIENLYTDLWFGDKAFAYKGAAHVQQDISWWYGAARVFQKVSAMESEARKLLRAKGKIK</sequence>
<dbReference type="Gene3D" id="1.10.780.10">
    <property type="entry name" value="Hydroxylamine Oxidoreductase, Chain A, domain 1"/>
    <property type="match status" value="1"/>
</dbReference>
<dbReference type="SUPFAM" id="SSF48695">
    <property type="entry name" value="Multiheme cytochromes"/>
    <property type="match status" value="1"/>
</dbReference>
<comment type="caution">
    <text evidence="2">The sequence shown here is derived from an EMBL/GenBank/DDBJ whole genome shotgun (WGS) entry which is preliminary data.</text>
</comment>
<reference evidence="2" key="1">
    <citation type="journal article" date="2015" name="Nature">
        <title>Complex archaea that bridge the gap between prokaryotes and eukaryotes.</title>
        <authorList>
            <person name="Spang A."/>
            <person name="Saw J.H."/>
            <person name="Jorgensen S.L."/>
            <person name="Zaremba-Niedzwiedzka K."/>
            <person name="Martijn J."/>
            <person name="Lind A.E."/>
            <person name="van Eijk R."/>
            <person name="Schleper C."/>
            <person name="Guy L."/>
            <person name="Ettema T.J."/>
        </authorList>
    </citation>
    <scope>NUCLEOTIDE SEQUENCE</scope>
</reference>
<dbReference type="PANTHER" id="PTHR35038:SF8">
    <property type="entry name" value="C-TYPE POLYHEME CYTOCHROME OMCC"/>
    <property type="match status" value="1"/>
</dbReference>
<dbReference type="EMBL" id="LAZR01005341">
    <property type="protein sequence ID" value="KKN00732.1"/>
    <property type="molecule type" value="Genomic_DNA"/>
</dbReference>
<name>A0A0F9MMY5_9ZZZZ</name>
<dbReference type="InterPro" id="IPR036280">
    <property type="entry name" value="Multihaem_cyt_sf"/>
</dbReference>
<gene>
    <name evidence="2" type="ORF">LCGC14_1134870</name>
</gene>
<organism evidence="2">
    <name type="scientific">marine sediment metagenome</name>
    <dbReference type="NCBI Taxonomy" id="412755"/>
    <lineage>
        <taxon>unclassified sequences</taxon>
        <taxon>metagenomes</taxon>
        <taxon>ecological metagenomes</taxon>
    </lineage>
</organism>
<protein>
    <submittedName>
        <fullName evidence="2">Uncharacterized protein</fullName>
    </submittedName>
</protein>
<accession>A0A0F9MMY5</accession>
<evidence type="ECO:0000256" key="1">
    <source>
        <dbReference type="ARBA" id="ARBA00022729"/>
    </source>
</evidence>
<dbReference type="Gene3D" id="1.20.850.10">
    <property type="entry name" value="Hydroxylamine Oxidoreductase, Chain A, domain 2"/>
    <property type="match status" value="1"/>
</dbReference>
<dbReference type="InterPro" id="IPR051829">
    <property type="entry name" value="Multiheme_Cytochr_ET"/>
</dbReference>
<dbReference type="PANTHER" id="PTHR35038">
    <property type="entry name" value="DISSIMILATORY SULFITE REDUCTASE SIRA"/>
    <property type="match status" value="1"/>
</dbReference>
<proteinExistence type="predicted"/>
<keyword evidence="1" id="KW-0732">Signal</keyword>
<dbReference type="AlphaFoldDB" id="A0A0F9MMY5"/>
<evidence type="ECO:0000313" key="2">
    <source>
        <dbReference type="EMBL" id="KKN00732.1"/>
    </source>
</evidence>